<dbReference type="CDD" id="cd01277">
    <property type="entry name" value="HINT_subgroup"/>
    <property type="match status" value="1"/>
</dbReference>
<dbReference type="InterPro" id="IPR011146">
    <property type="entry name" value="HIT-like"/>
</dbReference>
<evidence type="ECO:0000256" key="1">
    <source>
        <dbReference type="PIRSR" id="PIRSR601310-1"/>
    </source>
</evidence>
<dbReference type="PROSITE" id="PS51084">
    <property type="entry name" value="HIT_2"/>
    <property type="match status" value="1"/>
</dbReference>
<reference evidence="5 6" key="1">
    <citation type="journal article" date="2015" name="Nature">
        <title>rRNA introns, odd ribosomes, and small enigmatic genomes across a large radiation of phyla.</title>
        <authorList>
            <person name="Brown C.T."/>
            <person name="Hug L.A."/>
            <person name="Thomas B.C."/>
            <person name="Sharon I."/>
            <person name="Castelle C.J."/>
            <person name="Singh A."/>
            <person name="Wilkins M.J."/>
            <person name="Williams K.H."/>
            <person name="Banfield J.F."/>
        </authorList>
    </citation>
    <scope>NUCLEOTIDE SEQUENCE [LARGE SCALE GENOMIC DNA]</scope>
</reference>
<dbReference type="PANTHER" id="PTHR46648">
    <property type="entry name" value="HIT FAMILY PROTEIN 1"/>
    <property type="match status" value="1"/>
</dbReference>
<dbReference type="Pfam" id="PF01230">
    <property type="entry name" value="HIT"/>
    <property type="match status" value="1"/>
</dbReference>
<dbReference type="InterPro" id="IPR039384">
    <property type="entry name" value="HINT"/>
</dbReference>
<dbReference type="AlphaFoldDB" id="A0A0G1KEK3"/>
<dbReference type="Proteomes" id="UP000034595">
    <property type="component" value="Unassembled WGS sequence"/>
</dbReference>
<dbReference type="InterPro" id="IPR036265">
    <property type="entry name" value="HIT-like_sf"/>
</dbReference>
<comment type="caution">
    <text evidence="5">The sequence shown here is derived from an EMBL/GenBank/DDBJ whole genome shotgun (WGS) entry which is preliminary data.</text>
</comment>
<dbReference type="GO" id="GO:0003824">
    <property type="term" value="F:catalytic activity"/>
    <property type="evidence" value="ECO:0007669"/>
    <property type="project" value="InterPro"/>
</dbReference>
<organism evidence="5 6">
    <name type="scientific">Candidatus Azambacteria bacterium GW2011_GWA1_44_9</name>
    <dbReference type="NCBI Taxonomy" id="1618610"/>
    <lineage>
        <taxon>Bacteria</taxon>
        <taxon>Candidatus Azamiibacteriota</taxon>
    </lineage>
</organism>
<accession>A0A0G1KEK3</accession>
<proteinExistence type="predicted"/>
<feature type="active site" description="Tele-AMP-histidine intermediate" evidence="1">
    <location>
        <position position="100"/>
    </location>
</feature>
<feature type="domain" description="HIT" evidence="4">
    <location>
        <begin position="6"/>
        <end position="113"/>
    </location>
</feature>
<sequence>MNDICLFCKIIAKEIPSSKVYEDENCYAFLDLHPVNIGHTLLVPKKHSANLYEMDNETLAILAPVIKKVAIAVKSALNADGINIEMNNDPIAGQIIFHSHIHIVPRFEGDGFRHWRGARDYREGEMNEVAQKISSTI</sequence>
<evidence type="ECO:0000259" key="4">
    <source>
        <dbReference type="PROSITE" id="PS51084"/>
    </source>
</evidence>
<dbReference type="PROSITE" id="PS00892">
    <property type="entry name" value="HIT_1"/>
    <property type="match status" value="1"/>
</dbReference>
<dbReference type="SUPFAM" id="SSF54197">
    <property type="entry name" value="HIT-like"/>
    <property type="match status" value="1"/>
</dbReference>
<dbReference type="GO" id="GO:0009117">
    <property type="term" value="P:nucleotide metabolic process"/>
    <property type="evidence" value="ECO:0007669"/>
    <property type="project" value="TreeGrafter"/>
</dbReference>
<gene>
    <name evidence="5" type="ORF">UW78_C0004G0033</name>
</gene>
<evidence type="ECO:0000313" key="6">
    <source>
        <dbReference type="Proteomes" id="UP000034595"/>
    </source>
</evidence>
<dbReference type="PANTHER" id="PTHR46648:SF1">
    <property type="entry name" value="ADENOSINE 5'-MONOPHOSPHORAMIDASE HNT1"/>
    <property type="match status" value="1"/>
</dbReference>
<dbReference type="InterPro" id="IPR019808">
    <property type="entry name" value="Histidine_triad_CS"/>
</dbReference>
<name>A0A0G1KEK3_9BACT</name>
<evidence type="ECO:0000256" key="2">
    <source>
        <dbReference type="PIRSR" id="PIRSR601310-3"/>
    </source>
</evidence>
<dbReference type="EMBL" id="LCJQ01000004">
    <property type="protein sequence ID" value="KKT81985.1"/>
    <property type="molecule type" value="Genomic_DNA"/>
</dbReference>
<evidence type="ECO:0000256" key="3">
    <source>
        <dbReference type="PROSITE-ProRule" id="PRU00464"/>
    </source>
</evidence>
<evidence type="ECO:0000313" key="5">
    <source>
        <dbReference type="EMBL" id="KKT81985.1"/>
    </source>
</evidence>
<feature type="short sequence motif" description="Histidine triad motif" evidence="2 3">
    <location>
        <begin position="98"/>
        <end position="102"/>
    </location>
</feature>
<dbReference type="InterPro" id="IPR001310">
    <property type="entry name" value="Histidine_triad_HIT"/>
</dbReference>
<protein>
    <submittedName>
        <fullName evidence="5">Histidine triad family protein</fullName>
    </submittedName>
</protein>
<dbReference type="PRINTS" id="PR00332">
    <property type="entry name" value="HISTRIAD"/>
</dbReference>
<dbReference type="Gene3D" id="3.30.428.10">
    <property type="entry name" value="HIT-like"/>
    <property type="match status" value="1"/>
</dbReference>